<feature type="transmembrane region" description="Helical" evidence="10">
    <location>
        <begin position="42"/>
        <end position="60"/>
    </location>
</feature>
<evidence type="ECO:0000256" key="6">
    <source>
        <dbReference type="ARBA" id="ARBA00022989"/>
    </source>
</evidence>
<keyword evidence="5 10" id="KW-0812">Transmembrane</keyword>
<proteinExistence type="inferred from homology"/>
<evidence type="ECO:0000256" key="1">
    <source>
        <dbReference type="ARBA" id="ARBA00002578"/>
    </source>
</evidence>
<keyword evidence="11" id="KW-0966">Cell projection</keyword>
<dbReference type="PANTHER" id="PTHR30065">
    <property type="entry name" value="FLAGELLAR BIOSYNTHETIC PROTEIN FLIR"/>
    <property type="match status" value="1"/>
</dbReference>
<feature type="transmembrane region" description="Helical" evidence="10">
    <location>
        <begin position="81"/>
        <end position="111"/>
    </location>
</feature>
<dbReference type="GO" id="GO:0009425">
    <property type="term" value="C:bacterial-type flagellum basal body"/>
    <property type="evidence" value="ECO:0007669"/>
    <property type="project" value="UniProtKB-SubCell"/>
</dbReference>
<evidence type="ECO:0000256" key="8">
    <source>
        <dbReference type="ARBA" id="ARBA00023143"/>
    </source>
</evidence>
<feature type="transmembrane region" description="Helical" evidence="10">
    <location>
        <begin position="12"/>
        <end position="36"/>
    </location>
</feature>
<keyword evidence="11" id="KW-0282">Flagellum</keyword>
<keyword evidence="11" id="KW-0969">Cilium</keyword>
<evidence type="ECO:0000256" key="4">
    <source>
        <dbReference type="ARBA" id="ARBA00022475"/>
    </source>
</evidence>
<gene>
    <name evidence="11" type="primary">fliR</name>
    <name evidence="11" type="ORF">IMCC3135_08430</name>
</gene>
<keyword evidence="12" id="KW-1185">Reference proteome</keyword>
<evidence type="ECO:0000313" key="11">
    <source>
        <dbReference type="EMBL" id="ASJ71785.1"/>
    </source>
</evidence>
<protein>
    <recommendedName>
        <fullName evidence="3 9">Flagellar biosynthetic protein FliR</fullName>
    </recommendedName>
</protein>
<evidence type="ECO:0000256" key="7">
    <source>
        <dbReference type="ARBA" id="ARBA00023136"/>
    </source>
</evidence>
<dbReference type="GO" id="GO:0006605">
    <property type="term" value="P:protein targeting"/>
    <property type="evidence" value="ECO:0007669"/>
    <property type="project" value="UniProtKB-UniRule"/>
</dbReference>
<comment type="subcellular location">
    <subcellularLocation>
        <location evidence="10">Cell membrane</location>
        <topology evidence="10">Multi-pass membrane protein</topology>
    </subcellularLocation>
    <subcellularLocation>
        <location evidence="10">Bacterial flagellum basal body</location>
    </subcellularLocation>
</comment>
<keyword evidence="7 10" id="KW-0472">Membrane</keyword>
<dbReference type="NCBIfam" id="TIGR01400">
    <property type="entry name" value="fliR"/>
    <property type="match status" value="1"/>
</dbReference>
<organism evidence="11 12">
    <name type="scientific">Granulosicoccus antarcticus IMCC3135</name>
    <dbReference type="NCBI Taxonomy" id="1192854"/>
    <lineage>
        <taxon>Bacteria</taxon>
        <taxon>Pseudomonadati</taxon>
        <taxon>Pseudomonadota</taxon>
        <taxon>Gammaproteobacteria</taxon>
        <taxon>Chromatiales</taxon>
        <taxon>Granulosicoccaceae</taxon>
        <taxon>Granulosicoccus</taxon>
    </lineage>
</organism>
<feature type="transmembrane region" description="Helical" evidence="10">
    <location>
        <begin position="169"/>
        <end position="193"/>
    </location>
</feature>
<comment type="function">
    <text evidence="1 10">Role in flagellar biosynthesis.</text>
</comment>
<dbReference type="OrthoDB" id="9797790at2"/>
<evidence type="ECO:0000256" key="9">
    <source>
        <dbReference type="NCBIfam" id="TIGR01400"/>
    </source>
</evidence>
<keyword evidence="8 10" id="KW-0975">Bacterial flagellum</keyword>
<evidence type="ECO:0000256" key="3">
    <source>
        <dbReference type="ARBA" id="ARBA00021717"/>
    </source>
</evidence>
<accession>A0A2Z2NMP6</accession>
<dbReference type="Pfam" id="PF01311">
    <property type="entry name" value="Bac_export_1"/>
    <property type="match status" value="1"/>
</dbReference>
<dbReference type="PANTHER" id="PTHR30065:SF8">
    <property type="entry name" value="FLAGELLAR BIOSYNTHETIC PROTEIN FLIR"/>
    <property type="match status" value="1"/>
</dbReference>
<comment type="similarity">
    <text evidence="2 10">Belongs to the FliR/MopE/SpaR family.</text>
</comment>
<dbReference type="InterPro" id="IPR002010">
    <property type="entry name" value="T3SS_IM_R"/>
</dbReference>
<feature type="transmembrane region" description="Helical" evidence="10">
    <location>
        <begin position="213"/>
        <end position="238"/>
    </location>
</feature>
<evidence type="ECO:0000256" key="10">
    <source>
        <dbReference type="RuleBase" id="RU362071"/>
    </source>
</evidence>
<dbReference type="GO" id="GO:0005886">
    <property type="term" value="C:plasma membrane"/>
    <property type="evidence" value="ECO:0007669"/>
    <property type="project" value="UniProtKB-SubCell"/>
</dbReference>
<feature type="transmembrane region" description="Helical" evidence="10">
    <location>
        <begin position="131"/>
        <end position="157"/>
    </location>
</feature>
<dbReference type="RefSeq" id="WP_088917175.1">
    <property type="nucleotide sequence ID" value="NZ_CP018632.1"/>
</dbReference>
<evidence type="ECO:0000256" key="2">
    <source>
        <dbReference type="ARBA" id="ARBA00009772"/>
    </source>
</evidence>
<evidence type="ECO:0000313" key="12">
    <source>
        <dbReference type="Proteomes" id="UP000250079"/>
    </source>
</evidence>
<name>A0A2Z2NMP6_9GAMM</name>
<evidence type="ECO:0000256" key="5">
    <source>
        <dbReference type="ARBA" id="ARBA00022692"/>
    </source>
</evidence>
<dbReference type="InterPro" id="IPR006303">
    <property type="entry name" value="FliR"/>
</dbReference>
<dbReference type="PRINTS" id="PR00953">
    <property type="entry name" value="TYPE3IMRPROT"/>
</dbReference>
<reference evidence="11 12" key="1">
    <citation type="submission" date="2016-12" db="EMBL/GenBank/DDBJ databases">
        <authorList>
            <person name="Song W.-J."/>
            <person name="Kurnit D.M."/>
        </authorList>
    </citation>
    <scope>NUCLEOTIDE SEQUENCE [LARGE SCALE GENOMIC DNA]</scope>
    <source>
        <strain evidence="11 12">IMCC3135</strain>
    </source>
</reference>
<sequence length="259" mass="27366">MSALSFSAEQINSYVGLIIWPLIRIAGAMSILPVLGGGEVPVRVRVGLAFILTIVVVPSLGPMPQVDPLSVDSIVISAQQLLIGVAMGLVVLIVFNAVTMAGETIAVTMGLGFAMLNDPQNGSQVPTVSQFYVIMATLLFLSLDGHHSIIMLINGSFTVLPIGQSLGEGALWLLVSWAAIIFKGALSIALPALTAMLTTNLVMGVITRAAPQLNLFSVGFPITMTVGFLSILLTLPTFQAAFESLLRMSQLTIVEFLRS</sequence>
<dbReference type="GO" id="GO:0044780">
    <property type="term" value="P:bacterial-type flagellum assembly"/>
    <property type="evidence" value="ECO:0007669"/>
    <property type="project" value="UniProtKB-UniRule"/>
</dbReference>
<keyword evidence="4 10" id="KW-1003">Cell membrane</keyword>
<keyword evidence="6 10" id="KW-1133">Transmembrane helix</keyword>
<dbReference type="KEGG" id="gai:IMCC3135_08430"/>
<dbReference type="Proteomes" id="UP000250079">
    <property type="component" value="Chromosome"/>
</dbReference>
<dbReference type="EMBL" id="CP018632">
    <property type="protein sequence ID" value="ASJ71785.1"/>
    <property type="molecule type" value="Genomic_DNA"/>
</dbReference>
<dbReference type="AlphaFoldDB" id="A0A2Z2NMP6"/>